<keyword evidence="8" id="KW-1185">Reference proteome</keyword>
<gene>
    <name evidence="7" type="ORF">SAMN05660706_101227</name>
</gene>
<evidence type="ECO:0000313" key="8">
    <source>
        <dbReference type="Proteomes" id="UP000199584"/>
    </source>
</evidence>
<evidence type="ECO:0000256" key="4">
    <source>
        <dbReference type="ARBA" id="ARBA00022989"/>
    </source>
</evidence>
<evidence type="ECO:0000313" key="7">
    <source>
        <dbReference type="EMBL" id="SFQ95651.1"/>
    </source>
</evidence>
<evidence type="ECO:0000256" key="6">
    <source>
        <dbReference type="SAM" id="Phobius"/>
    </source>
</evidence>
<keyword evidence="5 6" id="KW-0472">Membrane</keyword>
<dbReference type="Pfam" id="PF01554">
    <property type="entry name" value="MatE"/>
    <property type="match status" value="1"/>
</dbReference>
<dbReference type="InterPro" id="IPR002528">
    <property type="entry name" value="MATE_fam"/>
</dbReference>
<keyword evidence="2" id="KW-1003">Cell membrane</keyword>
<keyword evidence="4 6" id="KW-1133">Transmembrane helix</keyword>
<feature type="transmembrane region" description="Helical" evidence="6">
    <location>
        <begin position="262"/>
        <end position="280"/>
    </location>
</feature>
<feature type="transmembrane region" description="Helical" evidence="6">
    <location>
        <begin position="166"/>
        <end position="189"/>
    </location>
</feature>
<dbReference type="STRING" id="39060.SAMN05660706_101227"/>
<feature type="transmembrane region" description="Helical" evidence="6">
    <location>
        <begin position="94"/>
        <end position="117"/>
    </location>
</feature>
<organism evidence="7 8">
    <name type="scientific">Desulfoscipio geothermicus DSM 3669</name>
    <dbReference type="NCBI Taxonomy" id="1121426"/>
    <lineage>
        <taxon>Bacteria</taxon>
        <taxon>Bacillati</taxon>
        <taxon>Bacillota</taxon>
        <taxon>Clostridia</taxon>
        <taxon>Eubacteriales</taxon>
        <taxon>Desulfallaceae</taxon>
        <taxon>Desulfoscipio</taxon>
    </lineage>
</organism>
<dbReference type="PANTHER" id="PTHR43823:SF3">
    <property type="entry name" value="MULTIDRUG EXPORT PROTEIN MEPA"/>
    <property type="match status" value="1"/>
</dbReference>
<dbReference type="GO" id="GO:0042910">
    <property type="term" value="F:xenobiotic transmembrane transporter activity"/>
    <property type="evidence" value="ECO:0007669"/>
    <property type="project" value="InterPro"/>
</dbReference>
<dbReference type="RefSeq" id="WP_220427518.1">
    <property type="nucleotide sequence ID" value="NZ_FOYM01000001.1"/>
</dbReference>
<feature type="transmembrane region" description="Helical" evidence="6">
    <location>
        <begin position="195"/>
        <end position="215"/>
    </location>
</feature>
<feature type="transmembrane region" description="Helical" evidence="6">
    <location>
        <begin position="137"/>
        <end position="154"/>
    </location>
</feature>
<dbReference type="PANTHER" id="PTHR43823">
    <property type="entry name" value="SPORULATION PROTEIN YKVU"/>
    <property type="match status" value="1"/>
</dbReference>
<proteinExistence type="predicted"/>
<name>A0A1I6CR44_9FIRM</name>
<protein>
    <submittedName>
        <fullName evidence="7">Putative efflux protein, MATE family</fullName>
    </submittedName>
</protein>
<feature type="transmembrane region" description="Helical" evidence="6">
    <location>
        <begin position="49"/>
        <end position="73"/>
    </location>
</feature>
<dbReference type="EMBL" id="FOYM01000001">
    <property type="protein sequence ID" value="SFQ95651.1"/>
    <property type="molecule type" value="Genomic_DNA"/>
</dbReference>
<evidence type="ECO:0000256" key="2">
    <source>
        <dbReference type="ARBA" id="ARBA00022475"/>
    </source>
</evidence>
<dbReference type="GO" id="GO:0015297">
    <property type="term" value="F:antiporter activity"/>
    <property type="evidence" value="ECO:0007669"/>
    <property type="project" value="InterPro"/>
</dbReference>
<evidence type="ECO:0000256" key="3">
    <source>
        <dbReference type="ARBA" id="ARBA00022692"/>
    </source>
</evidence>
<accession>A0A1I6CR44</accession>
<comment type="subcellular location">
    <subcellularLocation>
        <location evidence="1">Cell membrane</location>
        <topology evidence="1">Multi-pass membrane protein</topology>
    </subcellularLocation>
</comment>
<feature type="transmembrane region" description="Helical" evidence="6">
    <location>
        <begin position="20"/>
        <end position="43"/>
    </location>
</feature>
<sequence length="281" mass="30354">MKQQSTRLGIEKISSLMINLSVPAFIGMFVMSLYNIVDAIFVARGVGTLGVAALSIAFPIQMIMGALAGTFGIGGASIISRRLGANALGEANRVFNHIIWLIVFFSMLMTATAFLFLEPLLVIFGATKNILPYAKDFLSIILLGSVFVTFAMATNNVVRSEGNAKIAMLTMVMSAVINMILNPIFIFGLDMGIKGSATATVIAQFIAATWLLKYFIGGKSSLTLKWIGFIPDFKVVKEIILIGLPSFIMMSSSSLMVVSVNWMLLTLVAKFILPFLVLLTG</sequence>
<reference evidence="8" key="1">
    <citation type="submission" date="2016-10" db="EMBL/GenBank/DDBJ databases">
        <authorList>
            <person name="Varghese N."/>
            <person name="Submissions S."/>
        </authorList>
    </citation>
    <scope>NUCLEOTIDE SEQUENCE [LARGE SCALE GENOMIC DNA]</scope>
    <source>
        <strain evidence="8">DSM 3669</strain>
    </source>
</reference>
<dbReference type="Proteomes" id="UP000199584">
    <property type="component" value="Unassembled WGS sequence"/>
</dbReference>
<evidence type="ECO:0000256" key="5">
    <source>
        <dbReference type="ARBA" id="ARBA00023136"/>
    </source>
</evidence>
<keyword evidence="3 6" id="KW-0812">Transmembrane</keyword>
<dbReference type="AlphaFoldDB" id="A0A1I6CR44"/>
<dbReference type="InterPro" id="IPR051327">
    <property type="entry name" value="MATE_MepA_subfamily"/>
</dbReference>
<evidence type="ECO:0000256" key="1">
    <source>
        <dbReference type="ARBA" id="ARBA00004651"/>
    </source>
</evidence>
<dbReference type="GO" id="GO:0005886">
    <property type="term" value="C:plasma membrane"/>
    <property type="evidence" value="ECO:0007669"/>
    <property type="project" value="UniProtKB-SubCell"/>
</dbReference>